<evidence type="ECO:0000256" key="4">
    <source>
        <dbReference type="PIRSR" id="PIRSR606710-1"/>
    </source>
</evidence>
<dbReference type="EMBL" id="SMKI01000167">
    <property type="protein sequence ID" value="TDC74034.1"/>
    <property type="molecule type" value="Genomic_DNA"/>
</dbReference>
<dbReference type="CDD" id="cd18617">
    <property type="entry name" value="GH43_XynB-like"/>
    <property type="match status" value="1"/>
</dbReference>
<dbReference type="PANTHER" id="PTHR42812">
    <property type="entry name" value="BETA-XYLOSIDASE"/>
    <property type="match status" value="1"/>
</dbReference>
<dbReference type="GO" id="GO:0004553">
    <property type="term" value="F:hydrolase activity, hydrolyzing O-glycosyl compounds"/>
    <property type="evidence" value="ECO:0007669"/>
    <property type="project" value="InterPro"/>
</dbReference>
<dbReference type="Gene3D" id="2.115.10.20">
    <property type="entry name" value="Glycosyl hydrolase domain, family 43"/>
    <property type="match status" value="1"/>
</dbReference>
<dbReference type="InterPro" id="IPR041542">
    <property type="entry name" value="GH43_C2"/>
</dbReference>
<evidence type="ECO:0000256" key="2">
    <source>
        <dbReference type="ARBA" id="ARBA00022801"/>
    </source>
</evidence>
<dbReference type="InterPro" id="IPR013320">
    <property type="entry name" value="ConA-like_dom_sf"/>
</dbReference>
<dbReference type="OrthoDB" id="9801455at2"/>
<reference evidence="8 9" key="1">
    <citation type="submission" date="2019-03" db="EMBL/GenBank/DDBJ databases">
        <title>Draft genome sequences of novel Actinobacteria.</title>
        <authorList>
            <person name="Sahin N."/>
            <person name="Ay H."/>
            <person name="Saygin H."/>
        </authorList>
    </citation>
    <scope>NUCLEOTIDE SEQUENCE [LARGE SCALE GENOMIC DNA]</scope>
    <source>
        <strain evidence="8 9">DSM 41900</strain>
    </source>
</reference>
<dbReference type="AlphaFoldDB" id="A0A4R4TEL5"/>
<evidence type="ECO:0000313" key="9">
    <source>
        <dbReference type="Proteomes" id="UP000295345"/>
    </source>
</evidence>
<dbReference type="Pfam" id="PF17851">
    <property type="entry name" value="GH43_C2"/>
    <property type="match status" value="1"/>
</dbReference>
<dbReference type="PANTHER" id="PTHR42812:SF12">
    <property type="entry name" value="BETA-XYLOSIDASE-RELATED"/>
    <property type="match status" value="1"/>
</dbReference>
<proteinExistence type="inferred from homology"/>
<dbReference type="InterPro" id="IPR006710">
    <property type="entry name" value="Glyco_hydro_43"/>
</dbReference>
<dbReference type="Pfam" id="PF04616">
    <property type="entry name" value="Glyco_hydro_43"/>
    <property type="match status" value="1"/>
</dbReference>
<keyword evidence="9" id="KW-1185">Reference proteome</keyword>
<dbReference type="Proteomes" id="UP000295345">
    <property type="component" value="Unassembled WGS sequence"/>
</dbReference>
<dbReference type="GO" id="GO:0005975">
    <property type="term" value="P:carbohydrate metabolic process"/>
    <property type="evidence" value="ECO:0007669"/>
    <property type="project" value="InterPro"/>
</dbReference>
<comment type="similarity">
    <text evidence="1 6">Belongs to the glycosyl hydrolase 43 family.</text>
</comment>
<feature type="domain" description="Beta-xylosidase C-terminal Concanavalin A-like" evidence="7">
    <location>
        <begin position="342"/>
        <end position="519"/>
    </location>
</feature>
<protein>
    <submittedName>
        <fullName evidence="8">Glycoside hydrolase family 43 protein</fullName>
    </submittedName>
</protein>
<dbReference type="SUPFAM" id="SSF75005">
    <property type="entry name" value="Arabinanase/levansucrase/invertase"/>
    <property type="match status" value="1"/>
</dbReference>
<evidence type="ECO:0000259" key="7">
    <source>
        <dbReference type="Pfam" id="PF17851"/>
    </source>
</evidence>
<organism evidence="8 9">
    <name type="scientific">Streptomyces hainanensis</name>
    <dbReference type="NCBI Taxonomy" id="402648"/>
    <lineage>
        <taxon>Bacteria</taxon>
        <taxon>Bacillati</taxon>
        <taxon>Actinomycetota</taxon>
        <taxon>Actinomycetes</taxon>
        <taxon>Kitasatosporales</taxon>
        <taxon>Streptomycetaceae</taxon>
        <taxon>Streptomyces</taxon>
    </lineage>
</organism>
<dbReference type="SUPFAM" id="SSF49899">
    <property type="entry name" value="Concanavalin A-like lectins/glucanases"/>
    <property type="match status" value="1"/>
</dbReference>
<evidence type="ECO:0000313" key="8">
    <source>
        <dbReference type="EMBL" id="TDC74034.1"/>
    </source>
</evidence>
<dbReference type="InterPro" id="IPR051795">
    <property type="entry name" value="Glycosyl_Hydrlase_43"/>
</dbReference>
<name>A0A4R4TEL5_9ACTN</name>
<keyword evidence="3 6" id="KW-0326">Glycosidase</keyword>
<feature type="site" description="Important for catalytic activity, responsible for pKa modulation of the active site Glu and correct orientation of both the proton donor and substrate" evidence="5">
    <location>
        <position position="151"/>
    </location>
</feature>
<evidence type="ECO:0000256" key="3">
    <source>
        <dbReference type="ARBA" id="ARBA00023295"/>
    </source>
</evidence>
<feature type="active site" description="Proton acceptor" evidence="4">
    <location>
        <position position="42"/>
    </location>
</feature>
<evidence type="ECO:0000256" key="1">
    <source>
        <dbReference type="ARBA" id="ARBA00009865"/>
    </source>
</evidence>
<comment type="caution">
    <text evidence="8">The sequence shown here is derived from an EMBL/GenBank/DDBJ whole genome shotgun (WGS) entry which is preliminary data.</text>
</comment>
<evidence type="ECO:0000256" key="6">
    <source>
        <dbReference type="RuleBase" id="RU361187"/>
    </source>
</evidence>
<dbReference type="Gene3D" id="2.60.120.200">
    <property type="match status" value="1"/>
</dbReference>
<sequence>MLMATLSFVKWSAPHAPHAPTHQGADVSAAEIRPVVAGCHPDPSICRVGADYYLVTSSFTYFPGLPVHRSRDLVRWERVGHVLADPAHVDLAGLDVSDGVWAPTIRHHDGLFHVVYTVAEHRRGRATFVSTATDPAGPWSPPVDLGADGIDPSLFFDADGRAWFTAARDALSADATGPAEIYLREFDHRALRLVGPSSVLWHGAVAGAWAEAPHLYRRGDVYHLLAAEGGTERNHAVTAATAHSPTGPYTTDPRSPLLTHRHLGAGAAVQNVGHADLVDTPEGDTWAVVLGVRPLDGGHTLGREVFLVPVSWAPEGPVFAPGTGTLADPDGLAGHRPPDDDAPADWVGLRGPAAHRWDGADLALAPAPDELASLGRPAFLGRRQDRHHCAFAATVPAPAPDSADGHVGLVAFQHQDRHVAQRVRRAPGGDVVVETVLRSGGAHTVLARRPGTDRQRLEIRSDGRHYSFGTVTDGVLDVHATVDARLLSTEDAGGFVGVLLGVAHQGPAEAPWAAVEDVTYAGRYA</sequence>
<gene>
    <name evidence="8" type="ORF">E1283_17150</name>
</gene>
<keyword evidence="2 6" id="KW-0378">Hydrolase</keyword>
<evidence type="ECO:0000256" key="5">
    <source>
        <dbReference type="PIRSR" id="PIRSR606710-2"/>
    </source>
</evidence>
<dbReference type="InterPro" id="IPR023296">
    <property type="entry name" value="Glyco_hydro_beta-prop_sf"/>
</dbReference>
<accession>A0A4R4TEL5</accession>
<feature type="active site" description="Proton donor" evidence="4">
    <location>
        <position position="211"/>
    </location>
</feature>